<organism evidence="1 2">
    <name type="scientific">Labrys monachus</name>
    <dbReference type="NCBI Taxonomy" id="217067"/>
    <lineage>
        <taxon>Bacteria</taxon>
        <taxon>Pseudomonadati</taxon>
        <taxon>Pseudomonadota</taxon>
        <taxon>Alphaproteobacteria</taxon>
        <taxon>Hyphomicrobiales</taxon>
        <taxon>Xanthobacteraceae</taxon>
        <taxon>Labrys</taxon>
    </lineage>
</organism>
<accession>A0ABU0FGH4</accession>
<name>A0ABU0FGH4_9HYPH</name>
<proteinExistence type="predicted"/>
<evidence type="ECO:0000313" key="1">
    <source>
        <dbReference type="EMBL" id="MDQ0393714.1"/>
    </source>
</evidence>
<sequence length="73" mass="8049">MVHSSPAPVRRVVFQYLVPVHVEVEDDLVVRVTVIDETPVRDPDVVEGDPEYLAQAVAAADDGQDGPSWQFGY</sequence>
<dbReference type="EMBL" id="JAUSVK010000001">
    <property type="protein sequence ID" value="MDQ0393714.1"/>
    <property type="molecule type" value="Genomic_DNA"/>
</dbReference>
<protein>
    <submittedName>
        <fullName evidence="1">Uncharacterized protein</fullName>
    </submittedName>
</protein>
<dbReference type="Proteomes" id="UP001237448">
    <property type="component" value="Unassembled WGS sequence"/>
</dbReference>
<reference evidence="1 2" key="1">
    <citation type="submission" date="2023-07" db="EMBL/GenBank/DDBJ databases">
        <title>Genomic Encyclopedia of Type Strains, Phase IV (KMG-IV): sequencing the most valuable type-strain genomes for metagenomic binning, comparative biology and taxonomic classification.</title>
        <authorList>
            <person name="Goeker M."/>
        </authorList>
    </citation>
    <scope>NUCLEOTIDE SEQUENCE [LARGE SCALE GENOMIC DNA]</scope>
    <source>
        <strain evidence="1 2">DSM 5896</strain>
    </source>
</reference>
<comment type="caution">
    <text evidence="1">The sequence shown here is derived from an EMBL/GenBank/DDBJ whole genome shotgun (WGS) entry which is preliminary data.</text>
</comment>
<evidence type="ECO:0000313" key="2">
    <source>
        <dbReference type="Proteomes" id="UP001237448"/>
    </source>
</evidence>
<gene>
    <name evidence="1" type="ORF">J3R73_003506</name>
</gene>
<keyword evidence="2" id="KW-1185">Reference proteome</keyword>
<dbReference type="RefSeq" id="WP_307429446.1">
    <property type="nucleotide sequence ID" value="NZ_JAUSVK010000001.1"/>
</dbReference>